<organism evidence="5 6">
    <name type="scientific">Tsukamurella soli</name>
    <dbReference type="NCBI Taxonomy" id="644556"/>
    <lineage>
        <taxon>Bacteria</taxon>
        <taxon>Bacillati</taxon>
        <taxon>Actinomycetota</taxon>
        <taxon>Actinomycetes</taxon>
        <taxon>Mycobacteriales</taxon>
        <taxon>Tsukamurellaceae</taxon>
        <taxon>Tsukamurella</taxon>
    </lineage>
</organism>
<dbReference type="Gene3D" id="3.40.50.12780">
    <property type="entry name" value="N-terminal domain of ligase-like"/>
    <property type="match status" value="1"/>
</dbReference>
<dbReference type="InterPro" id="IPR042099">
    <property type="entry name" value="ANL_N_sf"/>
</dbReference>
<dbReference type="InterPro" id="IPR025110">
    <property type="entry name" value="AMP-bd_C"/>
</dbReference>
<keyword evidence="6" id="KW-1185">Reference proteome</keyword>
<evidence type="ECO:0000313" key="5">
    <source>
        <dbReference type="EMBL" id="GAA4392204.1"/>
    </source>
</evidence>
<dbReference type="PANTHER" id="PTHR43201">
    <property type="entry name" value="ACYL-COA SYNTHETASE"/>
    <property type="match status" value="1"/>
</dbReference>
<dbReference type="PROSITE" id="PS00455">
    <property type="entry name" value="AMP_BINDING"/>
    <property type="match status" value="1"/>
</dbReference>
<accession>A0ABP8JKB8</accession>
<gene>
    <name evidence="5" type="primary">entE</name>
    <name evidence="5" type="ORF">GCM10023147_21830</name>
</gene>
<feature type="domain" description="AMP-binding enzyme C-terminal" evidence="4">
    <location>
        <begin position="462"/>
        <end position="539"/>
    </location>
</feature>
<dbReference type="InterPro" id="IPR000873">
    <property type="entry name" value="AMP-dep_synth/lig_dom"/>
</dbReference>
<dbReference type="SUPFAM" id="SSF56801">
    <property type="entry name" value="Acetyl-CoA synthetase-like"/>
    <property type="match status" value="1"/>
</dbReference>
<sequence>MRIDRWREYVGSVSPEELARLRDCGDWENVTIGAHLHRAALEHSYRPAVIAAGGMYTYRELDERSDRVAAGLADLGLRPGGAVLLQLDNTLDAVLAWYGVIKAGLVPVATLLAYRGHEIGEIGSQTEAVAHIVAADYSKFDLTGFAVEMAERAAGRRVVITVGAVTAGAGTHRLEDLGAELEPAVARSAVERIDEGIDGDDIGVFQLSGGTTGTPKVIPRRHDDYWLTSRQFTQRLGWDETTRVMHFLPLIHNAGILLALHAAHTVGAAVVVATPAVDTLLQVMIDNGVTDFLGYGALAVEWAMRPDFDRATAALRHVVYSGTRVTDDAFAIFADRGISVLHLYGSSEGLVMVTPEEWPAQARQHTLGTPLSEDETVRVLAPGAEREVPDGAPGELCYRGPSTLRGYLRNPTANAEGFTSDGLLRSGDLVSRRTVDGAVTYVFEGRIKDVIHRGGEKVSTAEIEALVARMPGVARVALVAVPDHRLGERGCIVVEPVPGALTPTLGQVTEFLAQLEVAKFKWPERLESMDALPLTPVGKLDKRALRARMATTPRQTEEIRS</sequence>
<feature type="domain" description="AMP-dependent synthetase/ligase" evidence="3">
    <location>
        <begin position="37"/>
        <end position="408"/>
    </location>
</feature>
<dbReference type="RefSeq" id="WP_344995077.1">
    <property type="nucleotide sequence ID" value="NZ_BAABFR010000028.1"/>
</dbReference>
<dbReference type="PANTHER" id="PTHR43201:SF5">
    <property type="entry name" value="MEDIUM-CHAIN ACYL-COA LIGASE ACSF2, MITOCHONDRIAL"/>
    <property type="match status" value="1"/>
</dbReference>
<proteinExistence type="inferred from homology"/>
<comment type="caution">
    <text evidence="5">The sequence shown here is derived from an EMBL/GenBank/DDBJ whole genome shotgun (WGS) entry which is preliminary data.</text>
</comment>
<dbReference type="Pfam" id="PF13193">
    <property type="entry name" value="AMP-binding_C"/>
    <property type="match status" value="1"/>
</dbReference>
<evidence type="ECO:0000259" key="4">
    <source>
        <dbReference type="Pfam" id="PF13193"/>
    </source>
</evidence>
<evidence type="ECO:0000259" key="3">
    <source>
        <dbReference type="Pfam" id="PF00501"/>
    </source>
</evidence>
<evidence type="ECO:0000256" key="2">
    <source>
        <dbReference type="ARBA" id="ARBA00022598"/>
    </source>
</evidence>
<reference evidence="6" key="1">
    <citation type="journal article" date="2019" name="Int. J. Syst. Evol. Microbiol.">
        <title>The Global Catalogue of Microorganisms (GCM) 10K type strain sequencing project: providing services to taxonomists for standard genome sequencing and annotation.</title>
        <authorList>
            <consortium name="The Broad Institute Genomics Platform"/>
            <consortium name="The Broad Institute Genome Sequencing Center for Infectious Disease"/>
            <person name="Wu L."/>
            <person name="Ma J."/>
        </authorList>
    </citation>
    <scope>NUCLEOTIDE SEQUENCE [LARGE SCALE GENOMIC DNA]</scope>
    <source>
        <strain evidence="6">JCM 17688</strain>
    </source>
</reference>
<dbReference type="EMBL" id="BAABFR010000028">
    <property type="protein sequence ID" value="GAA4392204.1"/>
    <property type="molecule type" value="Genomic_DNA"/>
</dbReference>
<dbReference type="InterPro" id="IPR045851">
    <property type="entry name" value="AMP-bd_C_sf"/>
</dbReference>
<comment type="similarity">
    <text evidence="1">Belongs to the ATP-dependent AMP-binding enzyme family.</text>
</comment>
<name>A0ABP8JKB8_9ACTN</name>
<evidence type="ECO:0000256" key="1">
    <source>
        <dbReference type="ARBA" id="ARBA00006432"/>
    </source>
</evidence>
<evidence type="ECO:0000313" key="6">
    <source>
        <dbReference type="Proteomes" id="UP001500635"/>
    </source>
</evidence>
<protein>
    <submittedName>
        <fullName evidence="5">(2,3-dihydroxybenzoyl)adenylate synthase EntE</fullName>
    </submittedName>
</protein>
<keyword evidence="2" id="KW-0436">Ligase</keyword>
<dbReference type="Gene3D" id="3.30.300.30">
    <property type="match status" value="1"/>
</dbReference>
<dbReference type="Pfam" id="PF00501">
    <property type="entry name" value="AMP-binding"/>
    <property type="match status" value="1"/>
</dbReference>
<dbReference type="InterPro" id="IPR020845">
    <property type="entry name" value="AMP-binding_CS"/>
</dbReference>
<dbReference type="Proteomes" id="UP001500635">
    <property type="component" value="Unassembled WGS sequence"/>
</dbReference>